<dbReference type="EMBL" id="CP001802">
    <property type="protein sequence ID" value="ACY22941.1"/>
    <property type="molecule type" value="Genomic_DNA"/>
</dbReference>
<evidence type="ECO:0000313" key="2">
    <source>
        <dbReference type="Proteomes" id="UP000001219"/>
    </source>
</evidence>
<dbReference type="RefSeq" id="WP_012835445.1">
    <property type="nucleotide sequence ID" value="NC_013441.1"/>
</dbReference>
<dbReference type="KEGG" id="gbr:Gbro_3760"/>
<name>D0L311_GORB4</name>
<dbReference type="Pfam" id="PF02575">
    <property type="entry name" value="YbaB_DNA_bd"/>
    <property type="match status" value="1"/>
</dbReference>
<dbReference type="Gene3D" id="3.30.1310.10">
    <property type="entry name" value="Nucleoid-associated protein YbaB-like domain"/>
    <property type="match status" value="1"/>
</dbReference>
<sequence length="355" mass="38303">MTSDPAPDDTTASPFDELQRHAELIEAAGEQRGRITATATDEDATVSVAANADGDLVSIELSAAALSLDVTHLGRCITDTANEARRGAHALAERHMDDLFRAQEDIVARIHATQELWPTVDDNQAVADGGGSSWPDVDLAEEAINSEVGPDGIMPPLAPHRRPLRRPLVITNGIVTSVDDHSYSTGPDAEFLASLAGGLVAYGATDVPIYPYTRELHSAGQIPTGREVLRSLGVARFCSTQTADLDATSMPYPGYTPSVSSGPEPDNDQIHTDPEGQHLFLTYEDNGGIPDDRHQRLKSHVIDGHLTYVLIHEPREQHDDFWFSEWVMLFAVGVSPVTGNLIGVVGHQVCHNLCD</sequence>
<evidence type="ECO:0008006" key="3">
    <source>
        <dbReference type="Google" id="ProtNLM"/>
    </source>
</evidence>
<protein>
    <recommendedName>
        <fullName evidence="3">YbaB/EbfC DNA-binding family protein</fullName>
    </recommendedName>
</protein>
<reference evidence="1 2" key="2">
    <citation type="journal article" date="2010" name="Stand. Genomic Sci.">
        <title>Complete genome sequence of Gordonia bronchialis type strain (3410).</title>
        <authorList>
            <person name="Ivanova N."/>
            <person name="Sikorski J."/>
            <person name="Jando M."/>
            <person name="Lapidus A."/>
            <person name="Nolan M."/>
            <person name="Lucas S."/>
            <person name="Del Rio T.G."/>
            <person name="Tice H."/>
            <person name="Copeland A."/>
            <person name="Cheng J.F."/>
            <person name="Chen F."/>
            <person name="Bruce D."/>
            <person name="Goodwin L."/>
            <person name="Pitluck S."/>
            <person name="Mavromatis K."/>
            <person name="Ovchinnikova G."/>
            <person name="Pati A."/>
            <person name="Chen A."/>
            <person name="Palaniappan K."/>
            <person name="Land M."/>
            <person name="Hauser L."/>
            <person name="Chang Y.J."/>
            <person name="Jeffries C.D."/>
            <person name="Chain P."/>
            <person name="Saunders E."/>
            <person name="Han C."/>
            <person name="Detter J.C."/>
            <person name="Brettin T."/>
            <person name="Rohde M."/>
            <person name="Goker M."/>
            <person name="Bristow J."/>
            <person name="Eisen J.A."/>
            <person name="Markowitz V."/>
            <person name="Hugenholtz P."/>
            <person name="Klenk H.P."/>
            <person name="Kyrpides N.C."/>
        </authorList>
    </citation>
    <scope>NUCLEOTIDE SEQUENCE [LARGE SCALE GENOMIC DNA]</scope>
    <source>
        <strain evidence="2">ATCC 25592 / DSM 43247 / BCRC 13721 / JCM 3198 / KCTC 3076 / NBRC 16047 / NCTC 10667</strain>
    </source>
</reference>
<accession>D0L311</accession>
<reference evidence="2" key="1">
    <citation type="submission" date="2009-10" db="EMBL/GenBank/DDBJ databases">
        <title>The complete chromosome of Gordonia bronchialis DSM 43247.</title>
        <authorList>
            <consortium name="US DOE Joint Genome Institute (JGI-PGF)"/>
            <person name="Lucas S."/>
            <person name="Copeland A."/>
            <person name="Lapidus A."/>
            <person name="Glavina del Rio T."/>
            <person name="Dalin E."/>
            <person name="Tice H."/>
            <person name="Bruce D."/>
            <person name="Goodwin L."/>
            <person name="Pitluck S."/>
            <person name="Kyrpides N."/>
            <person name="Mavromatis K."/>
            <person name="Ivanova N."/>
            <person name="Ovchinnikova G."/>
            <person name="Saunders E."/>
            <person name="Brettin T."/>
            <person name="Detter J.C."/>
            <person name="Han C."/>
            <person name="Larimer F."/>
            <person name="Land M."/>
            <person name="Hauser L."/>
            <person name="Markowitz V."/>
            <person name="Cheng J.-F."/>
            <person name="Hugenholtz P."/>
            <person name="Woyke T."/>
            <person name="Wu D."/>
            <person name="Jando M."/>
            <person name="Schneider S."/>
            <person name="Goeker M."/>
            <person name="Klenk H.-P."/>
            <person name="Eisen J.A."/>
        </authorList>
    </citation>
    <scope>NUCLEOTIDE SEQUENCE [LARGE SCALE GENOMIC DNA]</scope>
    <source>
        <strain evidence="2">ATCC 25592 / DSM 43247 / BCRC 13721 / JCM 3198 / KCTC 3076 / NBRC 16047 / NCTC 10667</strain>
    </source>
</reference>
<organism evidence="1 2">
    <name type="scientific">Gordonia bronchialis (strain ATCC 25592 / DSM 43247 / BCRC 13721 / JCM 3198 / KCTC 3076 / NBRC 16047 / NCTC 10667)</name>
    <name type="common">Rhodococcus bronchialis</name>
    <dbReference type="NCBI Taxonomy" id="526226"/>
    <lineage>
        <taxon>Bacteria</taxon>
        <taxon>Bacillati</taxon>
        <taxon>Actinomycetota</taxon>
        <taxon>Actinomycetes</taxon>
        <taxon>Mycobacteriales</taxon>
        <taxon>Gordoniaceae</taxon>
        <taxon>Gordonia</taxon>
    </lineage>
</organism>
<dbReference type="InterPro" id="IPR036894">
    <property type="entry name" value="YbaB-like_sf"/>
</dbReference>
<keyword evidence="2" id="KW-1185">Reference proteome</keyword>
<dbReference type="AlphaFoldDB" id="D0L311"/>
<evidence type="ECO:0000313" key="1">
    <source>
        <dbReference type="EMBL" id="ACY22941.1"/>
    </source>
</evidence>
<gene>
    <name evidence="1" type="ordered locus">Gbro_3760</name>
</gene>
<dbReference type="Proteomes" id="UP000001219">
    <property type="component" value="Chromosome"/>
</dbReference>
<dbReference type="InterPro" id="IPR004401">
    <property type="entry name" value="YbaB/EbfC"/>
</dbReference>
<dbReference type="SUPFAM" id="SSF82607">
    <property type="entry name" value="YbaB-like"/>
    <property type="match status" value="1"/>
</dbReference>
<dbReference type="GO" id="GO:0003677">
    <property type="term" value="F:DNA binding"/>
    <property type="evidence" value="ECO:0007669"/>
    <property type="project" value="InterPro"/>
</dbReference>
<dbReference type="HOGENOM" id="CLU_780239_0_0_11"/>
<proteinExistence type="predicted"/>